<evidence type="ECO:0000256" key="3">
    <source>
        <dbReference type="ARBA" id="ARBA00022475"/>
    </source>
</evidence>
<feature type="signal peptide" evidence="8">
    <location>
        <begin position="1"/>
        <end position="22"/>
    </location>
</feature>
<evidence type="ECO:0000256" key="4">
    <source>
        <dbReference type="ARBA" id="ARBA00022692"/>
    </source>
</evidence>
<keyword evidence="5 7" id="KW-1133">Transmembrane helix</keyword>
<feature type="chain" id="PRO_5038100466" description="Cation:dicarboxylase symporter family transporter" evidence="8">
    <location>
        <begin position="23"/>
        <end position="410"/>
    </location>
</feature>
<dbReference type="SUPFAM" id="SSF118215">
    <property type="entry name" value="Proton glutamate symport protein"/>
    <property type="match status" value="1"/>
</dbReference>
<dbReference type="GO" id="GO:0015293">
    <property type="term" value="F:symporter activity"/>
    <property type="evidence" value="ECO:0007669"/>
    <property type="project" value="UniProtKB-KW"/>
</dbReference>
<keyword evidence="8" id="KW-0732">Signal</keyword>
<dbReference type="GO" id="GO:0005886">
    <property type="term" value="C:plasma membrane"/>
    <property type="evidence" value="ECO:0007669"/>
    <property type="project" value="UniProtKB-SubCell"/>
</dbReference>
<comment type="caution">
    <text evidence="9">The sequence shown here is derived from an EMBL/GenBank/DDBJ whole genome shotgun (WGS) entry which is preliminary data.</text>
</comment>
<dbReference type="Pfam" id="PF00375">
    <property type="entry name" value="SDF"/>
    <property type="match status" value="1"/>
</dbReference>
<organism evidence="9 10">
    <name type="scientific">Sphingomonas metalli</name>
    <dbReference type="NCBI Taxonomy" id="1779358"/>
    <lineage>
        <taxon>Bacteria</taxon>
        <taxon>Pseudomonadati</taxon>
        <taxon>Pseudomonadota</taxon>
        <taxon>Alphaproteobacteria</taxon>
        <taxon>Sphingomonadales</taxon>
        <taxon>Sphingomonadaceae</taxon>
        <taxon>Sphingomonas</taxon>
    </lineage>
</organism>
<dbReference type="PRINTS" id="PR00173">
    <property type="entry name" value="EDTRNSPORT"/>
</dbReference>
<feature type="transmembrane region" description="Helical" evidence="7">
    <location>
        <begin position="46"/>
        <end position="67"/>
    </location>
</feature>
<gene>
    <name evidence="9" type="ORF">GCM10011380_15060</name>
</gene>
<evidence type="ECO:0000256" key="7">
    <source>
        <dbReference type="SAM" id="Phobius"/>
    </source>
</evidence>
<proteinExistence type="predicted"/>
<evidence type="ECO:0000256" key="8">
    <source>
        <dbReference type="SAM" id="SignalP"/>
    </source>
</evidence>
<name>A0A916WSI4_9SPHN</name>
<dbReference type="RefSeq" id="WP_188658135.1">
    <property type="nucleotide sequence ID" value="NZ_BMIH01000002.1"/>
</dbReference>
<keyword evidence="4 7" id="KW-0812">Transmembrane</keyword>
<dbReference type="EMBL" id="BMIH01000002">
    <property type="protein sequence ID" value="GGB26542.1"/>
    <property type="molecule type" value="Genomic_DNA"/>
</dbReference>
<dbReference type="InterPro" id="IPR036458">
    <property type="entry name" value="Na:dicarbo_symporter_sf"/>
</dbReference>
<feature type="transmembrane region" description="Helical" evidence="7">
    <location>
        <begin position="187"/>
        <end position="210"/>
    </location>
</feature>
<dbReference type="InterPro" id="IPR001991">
    <property type="entry name" value="Na-dicarboxylate_symporter"/>
</dbReference>
<evidence type="ECO:0000256" key="5">
    <source>
        <dbReference type="ARBA" id="ARBA00022989"/>
    </source>
</evidence>
<reference evidence="9" key="1">
    <citation type="journal article" date="2014" name="Int. J. Syst. Evol. Microbiol.">
        <title>Complete genome sequence of Corynebacterium casei LMG S-19264T (=DSM 44701T), isolated from a smear-ripened cheese.</title>
        <authorList>
            <consortium name="US DOE Joint Genome Institute (JGI-PGF)"/>
            <person name="Walter F."/>
            <person name="Albersmeier A."/>
            <person name="Kalinowski J."/>
            <person name="Ruckert C."/>
        </authorList>
    </citation>
    <scope>NUCLEOTIDE SEQUENCE</scope>
    <source>
        <strain evidence="9">CGMCC 1.15330</strain>
    </source>
</reference>
<reference evidence="9" key="2">
    <citation type="submission" date="2020-09" db="EMBL/GenBank/DDBJ databases">
        <authorList>
            <person name="Sun Q."/>
            <person name="Zhou Y."/>
        </authorList>
    </citation>
    <scope>NUCLEOTIDE SEQUENCE</scope>
    <source>
        <strain evidence="9">CGMCC 1.15330</strain>
    </source>
</reference>
<evidence type="ECO:0000256" key="1">
    <source>
        <dbReference type="ARBA" id="ARBA00004651"/>
    </source>
</evidence>
<dbReference type="Gene3D" id="1.10.3860.10">
    <property type="entry name" value="Sodium:dicarboxylate symporter"/>
    <property type="match status" value="1"/>
</dbReference>
<sequence>MSPSTRILLSLVAGLVGGVALAAAAPDATGPAIAFAQPIGTAWLHALQMTVVPLVVSLLVTGVAATAEAAQAGRLAARAIAAFVLLLMASAIVAAVLMPWLLDLFPLPAEAAARLRAALVGLSEPAVVPTIGDLVEGVVPTNALAAAVNDAFLPLILFTLVFAFAITRLEAALRAPLIALFTALREAMLVVIGWVLWLAPVGVLALALVVGARAGTAAFGALLHYLSLICAVGIAVAVAGPLLALIGSRLNLARFAHAALPAQAVAFSTQSSLASLPAMLRGAGAIGVAEAQAGIILPLAVAVFRWTGPAMNLGVAIYVARWFGVVPSFGTMVAAVTVAGLTSLGTVSLPGQISFVSAITPIAAVLGAPLLPLGLLVAVETIPDIIRTVGNVTMDLAVARRLASEPAREG</sequence>
<keyword evidence="10" id="KW-1185">Reference proteome</keyword>
<evidence type="ECO:0008006" key="11">
    <source>
        <dbReference type="Google" id="ProtNLM"/>
    </source>
</evidence>
<keyword evidence="2" id="KW-0813">Transport</keyword>
<dbReference type="Proteomes" id="UP000623067">
    <property type="component" value="Unassembled WGS sequence"/>
</dbReference>
<evidence type="ECO:0000256" key="2">
    <source>
        <dbReference type="ARBA" id="ARBA00022448"/>
    </source>
</evidence>
<evidence type="ECO:0000313" key="10">
    <source>
        <dbReference type="Proteomes" id="UP000623067"/>
    </source>
</evidence>
<feature type="transmembrane region" description="Helical" evidence="7">
    <location>
        <begin position="318"/>
        <end position="341"/>
    </location>
</feature>
<feature type="transmembrane region" description="Helical" evidence="7">
    <location>
        <begin position="222"/>
        <end position="246"/>
    </location>
</feature>
<keyword evidence="6 7" id="KW-0472">Membrane</keyword>
<keyword evidence="3" id="KW-1003">Cell membrane</keyword>
<dbReference type="InterPro" id="IPR006311">
    <property type="entry name" value="TAT_signal"/>
</dbReference>
<dbReference type="PROSITE" id="PS51318">
    <property type="entry name" value="TAT"/>
    <property type="match status" value="1"/>
</dbReference>
<evidence type="ECO:0000313" key="9">
    <source>
        <dbReference type="EMBL" id="GGB26542.1"/>
    </source>
</evidence>
<evidence type="ECO:0000256" key="6">
    <source>
        <dbReference type="ARBA" id="ARBA00023136"/>
    </source>
</evidence>
<dbReference type="PANTHER" id="PTHR42865:SF7">
    <property type="entry name" value="PROTON_GLUTAMATE-ASPARTATE SYMPORTER"/>
    <property type="match status" value="1"/>
</dbReference>
<feature type="transmembrane region" description="Helical" evidence="7">
    <location>
        <begin position="79"/>
        <end position="102"/>
    </location>
</feature>
<comment type="subcellular location">
    <subcellularLocation>
        <location evidence="1">Cell membrane</location>
        <topology evidence="1">Multi-pass membrane protein</topology>
    </subcellularLocation>
</comment>
<protein>
    <recommendedName>
        <fullName evidence="11">Cation:dicarboxylase symporter family transporter</fullName>
    </recommendedName>
</protein>
<feature type="transmembrane region" description="Helical" evidence="7">
    <location>
        <begin position="143"/>
        <end position="166"/>
    </location>
</feature>
<dbReference type="AlphaFoldDB" id="A0A916WSI4"/>
<feature type="transmembrane region" description="Helical" evidence="7">
    <location>
        <begin position="353"/>
        <end position="379"/>
    </location>
</feature>
<accession>A0A916WSI4</accession>
<dbReference type="PANTHER" id="PTHR42865">
    <property type="entry name" value="PROTON/GLUTAMATE-ASPARTATE SYMPORTER"/>
    <property type="match status" value="1"/>
</dbReference>